<accession>A0A8J8G9S0</accession>
<protein>
    <submittedName>
        <fullName evidence="2">Uncharacterized protein</fullName>
    </submittedName>
</protein>
<feature type="transmembrane region" description="Helical" evidence="1">
    <location>
        <begin position="21"/>
        <end position="41"/>
    </location>
</feature>
<keyword evidence="1" id="KW-0812">Transmembrane</keyword>
<evidence type="ECO:0000313" key="3">
    <source>
        <dbReference type="Proteomes" id="UP000610746"/>
    </source>
</evidence>
<gene>
    <name evidence="2" type="ORF">HNQ03_001211</name>
</gene>
<feature type="transmembrane region" description="Helical" evidence="1">
    <location>
        <begin position="69"/>
        <end position="87"/>
    </location>
</feature>
<dbReference type="RefSeq" id="WP_173778751.1">
    <property type="nucleotide sequence ID" value="NZ_JABSNO010000006.1"/>
</dbReference>
<feature type="transmembrane region" description="Helical" evidence="1">
    <location>
        <begin position="206"/>
        <end position="224"/>
    </location>
</feature>
<feature type="transmembrane region" description="Helical" evidence="1">
    <location>
        <begin position="94"/>
        <end position="113"/>
    </location>
</feature>
<evidence type="ECO:0000313" key="2">
    <source>
        <dbReference type="EMBL" id="NRS92144.1"/>
    </source>
</evidence>
<keyword evidence="1" id="KW-1133">Transmembrane helix</keyword>
<keyword evidence="1" id="KW-0472">Membrane</keyword>
<sequence length="230" mass="26029">MLAGHFTTALIAKQKFPKGTLLYFLIISQLQDLLWFTFHYLGFERTDPSDAFDATLSNMAVDMLYSHDLAPLLFWLALAFIIGKLLFKSTKIGLVSMALVFVHFVLDFFSGHMHHLFGAGTMEAGLGLYASSTYLAIFIEAIFSVGALWYFFRGEAKKGIIRTTKNKVAIISVFAYGIVFMSLIATRSFRDLLSIPEFDLGFNTNMPTLIFTYSAMLFCLNYFVQKYKVN</sequence>
<dbReference type="Proteomes" id="UP000610746">
    <property type="component" value="Unassembled WGS sequence"/>
</dbReference>
<name>A0A8J8G9S0_9FLAO</name>
<comment type="caution">
    <text evidence="2">The sequence shown here is derived from an EMBL/GenBank/DDBJ whole genome shotgun (WGS) entry which is preliminary data.</text>
</comment>
<feature type="transmembrane region" description="Helical" evidence="1">
    <location>
        <begin position="168"/>
        <end position="186"/>
    </location>
</feature>
<dbReference type="AlphaFoldDB" id="A0A8J8G9S0"/>
<dbReference type="EMBL" id="JABSNO010000006">
    <property type="protein sequence ID" value="NRS92144.1"/>
    <property type="molecule type" value="Genomic_DNA"/>
</dbReference>
<proteinExistence type="predicted"/>
<organism evidence="2 3">
    <name type="scientific">Frigoriflavimonas asaccharolytica</name>
    <dbReference type="NCBI Taxonomy" id="2735899"/>
    <lineage>
        <taxon>Bacteria</taxon>
        <taxon>Pseudomonadati</taxon>
        <taxon>Bacteroidota</taxon>
        <taxon>Flavobacteriia</taxon>
        <taxon>Flavobacteriales</taxon>
        <taxon>Weeksellaceae</taxon>
        <taxon>Frigoriflavimonas</taxon>
    </lineage>
</organism>
<feature type="transmembrane region" description="Helical" evidence="1">
    <location>
        <begin position="133"/>
        <end position="152"/>
    </location>
</feature>
<evidence type="ECO:0000256" key="1">
    <source>
        <dbReference type="SAM" id="Phobius"/>
    </source>
</evidence>
<reference evidence="2" key="1">
    <citation type="submission" date="2020-05" db="EMBL/GenBank/DDBJ databases">
        <title>Genomic Encyclopedia of Type Strains, Phase IV (KMG-V): Genome sequencing to study the core and pangenomes of soil and plant-associated prokaryotes.</title>
        <authorList>
            <person name="Whitman W."/>
        </authorList>
    </citation>
    <scope>NUCLEOTIDE SEQUENCE</scope>
    <source>
        <strain evidence="2">16F</strain>
    </source>
</reference>
<keyword evidence="3" id="KW-1185">Reference proteome</keyword>